<sequence>MSPCHQSIHLVPVTRTRLKMRGLTQIHVKMKAMFVIQERAQQMQGEASIQQLIKILIPKLISRSCSLVSAQTAVVQ</sequence>
<evidence type="ECO:0000313" key="1">
    <source>
        <dbReference type="EMBL" id="TNV73567.1"/>
    </source>
</evidence>
<accession>A0A8J8NE63</accession>
<comment type="caution">
    <text evidence="1">The sequence shown here is derived from an EMBL/GenBank/DDBJ whole genome shotgun (WGS) entry which is preliminary data.</text>
</comment>
<organism evidence="1 2">
    <name type="scientific">Halteria grandinella</name>
    <dbReference type="NCBI Taxonomy" id="5974"/>
    <lineage>
        <taxon>Eukaryota</taxon>
        <taxon>Sar</taxon>
        <taxon>Alveolata</taxon>
        <taxon>Ciliophora</taxon>
        <taxon>Intramacronucleata</taxon>
        <taxon>Spirotrichea</taxon>
        <taxon>Stichotrichia</taxon>
        <taxon>Sporadotrichida</taxon>
        <taxon>Halteriidae</taxon>
        <taxon>Halteria</taxon>
    </lineage>
</organism>
<dbReference type="Proteomes" id="UP000785679">
    <property type="component" value="Unassembled WGS sequence"/>
</dbReference>
<keyword evidence="2" id="KW-1185">Reference proteome</keyword>
<evidence type="ECO:0000313" key="2">
    <source>
        <dbReference type="Proteomes" id="UP000785679"/>
    </source>
</evidence>
<protein>
    <submittedName>
        <fullName evidence="1">Uncharacterized protein</fullName>
    </submittedName>
</protein>
<dbReference type="AlphaFoldDB" id="A0A8J8NE63"/>
<reference evidence="1" key="1">
    <citation type="submission" date="2019-06" db="EMBL/GenBank/DDBJ databases">
        <authorList>
            <person name="Zheng W."/>
        </authorList>
    </citation>
    <scope>NUCLEOTIDE SEQUENCE</scope>
    <source>
        <strain evidence="1">QDHG01</strain>
    </source>
</reference>
<gene>
    <name evidence="1" type="ORF">FGO68_gene9778</name>
</gene>
<name>A0A8J8NE63_HALGN</name>
<dbReference type="EMBL" id="RRYP01018589">
    <property type="protein sequence ID" value="TNV73567.1"/>
    <property type="molecule type" value="Genomic_DNA"/>
</dbReference>
<proteinExistence type="predicted"/>